<dbReference type="Pfam" id="PF00931">
    <property type="entry name" value="NB-ARC"/>
    <property type="match status" value="1"/>
</dbReference>
<dbReference type="AlphaFoldDB" id="A0A951U5P2"/>
<reference evidence="3" key="2">
    <citation type="journal article" date="2022" name="Microbiol. Resour. Announc.">
        <title>Metagenome Sequencing to Explore Phylogenomics of Terrestrial Cyanobacteria.</title>
        <authorList>
            <person name="Ward R.D."/>
            <person name="Stajich J.E."/>
            <person name="Johansen J.R."/>
            <person name="Huntemann M."/>
            <person name="Clum A."/>
            <person name="Foster B."/>
            <person name="Foster B."/>
            <person name="Roux S."/>
            <person name="Palaniappan K."/>
            <person name="Varghese N."/>
            <person name="Mukherjee S."/>
            <person name="Reddy T.B.K."/>
            <person name="Daum C."/>
            <person name="Copeland A."/>
            <person name="Chen I.A."/>
            <person name="Ivanova N.N."/>
            <person name="Kyrpides N.C."/>
            <person name="Shapiro N."/>
            <person name="Eloe-Fadrosh E.A."/>
            <person name="Pietrasiak N."/>
        </authorList>
    </citation>
    <scope>NUCLEOTIDE SEQUENCE</scope>
    <source>
        <strain evidence="3">GSE-TBD4-15B</strain>
    </source>
</reference>
<gene>
    <name evidence="3" type="ORF">KME07_09750</name>
</gene>
<reference evidence="3" key="1">
    <citation type="submission" date="2021-05" db="EMBL/GenBank/DDBJ databases">
        <authorList>
            <person name="Pietrasiak N."/>
            <person name="Ward R."/>
            <person name="Stajich J.E."/>
            <person name="Kurbessoian T."/>
        </authorList>
    </citation>
    <scope>NUCLEOTIDE SEQUENCE</scope>
    <source>
        <strain evidence="3">GSE-TBD4-15B</strain>
    </source>
</reference>
<dbReference type="EMBL" id="JAHHHV010000061">
    <property type="protein sequence ID" value="MBW4465707.1"/>
    <property type="molecule type" value="Genomic_DNA"/>
</dbReference>
<dbReference type="SUPFAM" id="SSF52540">
    <property type="entry name" value="P-loop containing nucleoside triphosphate hydrolases"/>
    <property type="match status" value="1"/>
</dbReference>
<dbReference type="GO" id="GO:0043531">
    <property type="term" value="F:ADP binding"/>
    <property type="evidence" value="ECO:0007669"/>
    <property type="project" value="InterPro"/>
</dbReference>
<feature type="domain" description="NB-ARC" evidence="2">
    <location>
        <begin position="55"/>
        <end position="214"/>
    </location>
</feature>
<sequence length="478" mass="53999">MNQHNSGGENFQTQTGKDNTNFFGGVHHHGPQPEKLAPLYDIPADLGSENFVGREDDLARLHELLQDSNRVAIAAATGMGGVGKTELAWQYAVRHRDLDSYPAGIWWLYVREQNLAVQVLGKAQRMQMKLPEGLDGEALVQACYEHWAKTTEGNGLLVLDDLPDYARVRELLPQNPRLKVLMTSRVEFGSPVRCLALKVLRPEKALELLQKIVGLERTGAELAEAETLCSWLGYLPLGIELVGRYLAAKSDLTLSEMQRRLEQQKLDARALKLPEELQGKARPYENLNAAFELSWQTLPESARQLACCLSLFALAPIDWSLVQSCLPDCDPETLEDLRDNWLIKLHLLERTQANTYQLHQLLRQFFAAQCVNRADITTLQTAFATTLTEIAKTIPQTVTLSDIARVKDRIPHLEAATEYVRHLPEDDFAQLWSFTGLARFYQGQSLWQSAEQWSKACLTYAEQHLARLYPSRLRSTRG</sequence>
<dbReference type="Proteomes" id="UP000707356">
    <property type="component" value="Unassembled WGS sequence"/>
</dbReference>
<dbReference type="PANTHER" id="PTHR47691">
    <property type="entry name" value="REGULATOR-RELATED"/>
    <property type="match status" value="1"/>
</dbReference>
<evidence type="ECO:0000259" key="2">
    <source>
        <dbReference type="Pfam" id="PF00931"/>
    </source>
</evidence>
<dbReference type="InterPro" id="IPR027417">
    <property type="entry name" value="P-loop_NTPase"/>
</dbReference>
<organism evidence="3 4">
    <name type="scientific">Pegethrix bostrychoides GSE-TBD4-15B</name>
    <dbReference type="NCBI Taxonomy" id="2839662"/>
    <lineage>
        <taxon>Bacteria</taxon>
        <taxon>Bacillati</taxon>
        <taxon>Cyanobacteriota</taxon>
        <taxon>Cyanophyceae</taxon>
        <taxon>Oculatellales</taxon>
        <taxon>Oculatellaceae</taxon>
        <taxon>Pegethrix</taxon>
    </lineage>
</organism>
<evidence type="ECO:0000256" key="1">
    <source>
        <dbReference type="SAM" id="MobiDB-lite"/>
    </source>
</evidence>
<dbReference type="Gene3D" id="3.40.50.300">
    <property type="entry name" value="P-loop containing nucleotide triphosphate hydrolases"/>
    <property type="match status" value="1"/>
</dbReference>
<accession>A0A951U5P2</accession>
<feature type="region of interest" description="Disordered" evidence="1">
    <location>
        <begin position="1"/>
        <end position="28"/>
    </location>
</feature>
<feature type="compositionally biased region" description="Polar residues" evidence="1">
    <location>
        <begin position="1"/>
        <end position="22"/>
    </location>
</feature>
<name>A0A951U5P2_9CYAN</name>
<comment type="caution">
    <text evidence="3">The sequence shown here is derived from an EMBL/GenBank/DDBJ whole genome shotgun (WGS) entry which is preliminary data.</text>
</comment>
<dbReference type="PANTHER" id="PTHR47691:SF3">
    <property type="entry name" value="HTH-TYPE TRANSCRIPTIONAL REGULATOR RV0890C-RELATED"/>
    <property type="match status" value="1"/>
</dbReference>
<proteinExistence type="predicted"/>
<dbReference type="InterPro" id="IPR002182">
    <property type="entry name" value="NB-ARC"/>
</dbReference>
<evidence type="ECO:0000313" key="4">
    <source>
        <dbReference type="Proteomes" id="UP000707356"/>
    </source>
</evidence>
<dbReference type="PRINTS" id="PR00364">
    <property type="entry name" value="DISEASERSIST"/>
</dbReference>
<evidence type="ECO:0000313" key="3">
    <source>
        <dbReference type="EMBL" id="MBW4465707.1"/>
    </source>
</evidence>
<protein>
    <recommendedName>
        <fullName evidence="2">NB-ARC domain-containing protein</fullName>
    </recommendedName>
</protein>